<name>B1G8N9_PARG4</name>
<proteinExistence type="predicted"/>
<dbReference type="AlphaFoldDB" id="B1G8N9"/>
<evidence type="ECO:0000313" key="1">
    <source>
        <dbReference type="EMBL" id="EDT07536.1"/>
    </source>
</evidence>
<sequence>MSLRACKGKTSCGCASRAECRHVEDDARSAAFRFAQPIRMACLYRIWLRLMTFLTTKRANALTRAPRAAWVRLRRPSARFVACTTLTVGLNGCAWTLIQAADATGSVIQAGYAIAANYSSPTFVSGRPADVRHVCIEVNAAVSVGDFVPALQLALDRRGIRSDVYNPGTSPAGCEARLVYNAAIDYGRRSFSDDAIQYLSVIDLTLVQSGRILVTARYQTGGLNSDRFSSASTKLNGLIDKMVIDRTDFGRETRQTIQTSQVN</sequence>
<reference evidence="1 2" key="1">
    <citation type="submission" date="2008-03" db="EMBL/GenBank/DDBJ databases">
        <title>Sequencing of the draft genome and assembly of Burkholderia graminis C4D1M.</title>
        <authorList>
            <consortium name="US DOE Joint Genome Institute (JGI-PGF)"/>
            <person name="Copeland A."/>
            <person name="Lucas S."/>
            <person name="Lapidus A."/>
            <person name="Glavina del Rio T."/>
            <person name="Dalin E."/>
            <person name="Tice H."/>
            <person name="Bruce D."/>
            <person name="Goodwin L."/>
            <person name="Pitluck S."/>
            <person name="Larimer F."/>
            <person name="Land M.L."/>
            <person name="Hauser L."/>
            <person name="Tiedje J."/>
            <person name="Richardson P."/>
        </authorList>
    </citation>
    <scope>NUCLEOTIDE SEQUENCE [LARGE SCALE GENOMIC DNA]</scope>
    <source>
        <strain evidence="2">ATCC 700544 / DSM 17151 / LMG 18924 / NCIMB 13744 / C4D1M</strain>
    </source>
</reference>
<evidence type="ECO:0000313" key="2">
    <source>
        <dbReference type="Proteomes" id="UP000005045"/>
    </source>
</evidence>
<keyword evidence="2" id="KW-1185">Reference proteome</keyword>
<dbReference type="EMBL" id="ABLD01000026">
    <property type="protein sequence ID" value="EDT07536.1"/>
    <property type="molecule type" value="Genomic_DNA"/>
</dbReference>
<comment type="caution">
    <text evidence="1">The sequence shown here is derived from an EMBL/GenBank/DDBJ whole genome shotgun (WGS) entry which is preliminary data.</text>
</comment>
<gene>
    <name evidence="1" type="ORF">BgramDRAFT_5697</name>
</gene>
<organism evidence="1 2">
    <name type="scientific">Paraburkholderia graminis (strain ATCC 700544 / DSM 17151 / LMG 18924 / NCIMB 13744 / C4D1M)</name>
    <dbReference type="NCBI Taxonomy" id="396598"/>
    <lineage>
        <taxon>Bacteria</taxon>
        <taxon>Pseudomonadati</taxon>
        <taxon>Pseudomonadota</taxon>
        <taxon>Betaproteobacteria</taxon>
        <taxon>Burkholderiales</taxon>
        <taxon>Burkholderiaceae</taxon>
        <taxon>Paraburkholderia</taxon>
    </lineage>
</organism>
<accession>B1G8N9</accession>
<dbReference type="Proteomes" id="UP000005045">
    <property type="component" value="Unassembled WGS sequence"/>
</dbReference>
<protein>
    <submittedName>
        <fullName evidence="1">Uncharacterized protein</fullName>
    </submittedName>
</protein>